<evidence type="ECO:0000313" key="1">
    <source>
        <dbReference type="EMBL" id="SJM94794.1"/>
    </source>
</evidence>
<evidence type="ECO:0000313" key="2">
    <source>
        <dbReference type="Proteomes" id="UP000195442"/>
    </source>
</evidence>
<dbReference type="Proteomes" id="UP000195442">
    <property type="component" value="Unassembled WGS sequence"/>
</dbReference>
<sequence length="44" mass="4868">MRFACAKRTDNAELTGKPVNSALDFTGNNIARLGDFEAVKYQHP</sequence>
<protein>
    <submittedName>
        <fullName evidence="1">Uncharacterized protein</fullName>
    </submittedName>
</protein>
<accession>A0A1R4HEY9</accession>
<gene>
    <name evidence="1" type="ORF">CRENPOLYSF2_4260003</name>
</gene>
<name>A0A1R4HEY9_9GAMM</name>
<dbReference type="AlphaFoldDB" id="A0A1R4HEY9"/>
<reference evidence="2" key="1">
    <citation type="submission" date="2017-02" db="EMBL/GenBank/DDBJ databases">
        <authorList>
            <person name="Daims H."/>
        </authorList>
    </citation>
    <scope>NUCLEOTIDE SEQUENCE [LARGE SCALE GENOMIC DNA]</scope>
</reference>
<organism evidence="1 2">
    <name type="scientific">Crenothrix polyspora</name>
    <dbReference type="NCBI Taxonomy" id="360316"/>
    <lineage>
        <taxon>Bacteria</taxon>
        <taxon>Pseudomonadati</taxon>
        <taxon>Pseudomonadota</taxon>
        <taxon>Gammaproteobacteria</taxon>
        <taxon>Methylococcales</taxon>
        <taxon>Crenotrichaceae</taxon>
        <taxon>Crenothrix</taxon>
    </lineage>
</organism>
<keyword evidence="2" id="KW-1185">Reference proteome</keyword>
<proteinExistence type="predicted"/>
<dbReference type="EMBL" id="FUKJ01000364">
    <property type="protein sequence ID" value="SJM94794.1"/>
    <property type="molecule type" value="Genomic_DNA"/>
</dbReference>